<dbReference type="NCBIfam" id="TIGR03725">
    <property type="entry name" value="T6A_YeaZ"/>
    <property type="match status" value="1"/>
</dbReference>
<dbReference type="InterPro" id="IPR043129">
    <property type="entry name" value="ATPase_NBD"/>
</dbReference>
<keyword evidence="4" id="KW-1185">Reference proteome</keyword>
<dbReference type="InterPro" id="IPR000905">
    <property type="entry name" value="Gcp-like_dom"/>
</dbReference>
<evidence type="ECO:0000313" key="2">
    <source>
        <dbReference type="EMBL" id="SMQ13573.1"/>
    </source>
</evidence>
<dbReference type="Pfam" id="PF00814">
    <property type="entry name" value="TsaD"/>
    <property type="match status" value="1"/>
</dbReference>
<reference evidence="2" key="1">
    <citation type="submission" date="2017-05" db="EMBL/GenBank/DDBJ databases">
        <authorList>
            <person name="Song R."/>
            <person name="Chenine A.L."/>
            <person name="Ruprecht R.M."/>
        </authorList>
    </citation>
    <scope>NUCLEOTIDE SEQUENCE</scope>
    <source>
        <strain evidence="2">Kingella_eburonensis</strain>
    </source>
</reference>
<feature type="domain" description="Gcp-like" evidence="1">
    <location>
        <begin position="36"/>
        <end position="174"/>
    </location>
</feature>
<evidence type="ECO:0000313" key="3">
    <source>
        <dbReference type="EMBL" id="SNB84025.1"/>
    </source>
</evidence>
<dbReference type="RefSeq" id="WP_095063487.1">
    <property type="nucleotide sequence ID" value="NZ_FXUV02000078.1"/>
</dbReference>
<organism evidence="2">
    <name type="scientific">Kingella negevensis</name>
    <dbReference type="NCBI Taxonomy" id="1522312"/>
    <lineage>
        <taxon>Bacteria</taxon>
        <taxon>Pseudomonadati</taxon>
        <taxon>Pseudomonadota</taxon>
        <taxon>Betaproteobacteria</taxon>
        <taxon>Neisseriales</taxon>
        <taxon>Neisseriaceae</taxon>
        <taxon>Kingella</taxon>
    </lineage>
</organism>
<dbReference type="Gene3D" id="3.30.420.40">
    <property type="match status" value="2"/>
</dbReference>
<protein>
    <submittedName>
        <fullName evidence="2">tRNA threonylcarbamoyladenosine biosynthesis protein TsaB</fullName>
    </submittedName>
</protein>
<dbReference type="InterPro" id="IPR022496">
    <property type="entry name" value="T6A_TsaB"/>
</dbReference>
<evidence type="ECO:0000259" key="1">
    <source>
        <dbReference type="Pfam" id="PF00814"/>
    </source>
</evidence>
<dbReference type="Proteomes" id="UP000215450">
    <property type="component" value="Unassembled WGS sequence"/>
</dbReference>
<sequence length="226" mass="24419">MQPEKNLLAIDTSTTFLSLALQAKGKLYTYHEEVGNQQSSYILPQISVLLAQAQCIVADLDAIVYAQGAGAFTGLRIGIGVAQGLATPFNTPLIGIPCQDAVAYLQPENECVLAATDARMNEVFYAFFDTKNHKRLSPYQVGKPEDITQPENYRAEQVIGVGNAFALPNAPQFSGSAQMPTAADYLALAQTERYTATAPEHAELLYVRDKIALTAAEQSAKKFQAA</sequence>
<dbReference type="STRING" id="1522312.GCA_900177895_01718"/>
<dbReference type="EMBL" id="FXUV02000078">
    <property type="protein sequence ID" value="SNB84025.1"/>
    <property type="molecule type" value="Genomic_DNA"/>
</dbReference>
<name>A0A238HIN6_9NEIS</name>
<proteinExistence type="predicted"/>
<dbReference type="EMBL" id="FXUV01000080">
    <property type="protein sequence ID" value="SMQ13573.1"/>
    <property type="molecule type" value="Genomic_DNA"/>
</dbReference>
<dbReference type="GO" id="GO:0002949">
    <property type="term" value="P:tRNA threonylcarbamoyladenosine modification"/>
    <property type="evidence" value="ECO:0007669"/>
    <property type="project" value="InterPro"/>
</dbReference>
<dbReference type="CDD" id="cd24032">
    <property type="entry name" value="ASKHA_NBD_TsaB"/>
    <property type="match status" value="1"/>
</dbReference>
<dbReference type="OrthoDB" id="9809995at2"/>
<accession>A0A238HIN6</accession>
<dbReference type="AlphaFoldDB" id="A0A238HIN6"/>
<dbReference type="SUPFAM" id="SSF53067">
    <property type="entry name" value="Actin-like ATPase domain"/>
    <property type="match status" value="2"/>
</dbReference>
<evidence type="ECO:0000313" key="4">
    <source>
        <dbReference type="Proteomes" id="UP000215450"/>
    </source>
</evidence>
<gene>
    <name evidence="2" type="primary">tsaB</name>
    <name evidence="3" type="ORF">KEBURONENSIS_02102</name>
    <name evidence="2" type="ORF">KEBURONENSIS_02111</name>
</gene>
<reference evidence="3 4" key="2">
    <citation type="submission" date="2017-06" db="EMBL/GenBank/DDBJ databases">
        <authorList>
            <person name="Kim H.J."/>
            <person name="Triplett B.A."/>
        </authorList>
    </citation>
    <scope>NUCLEOTIDE SEQUENCE [LARGE SCALE GENOMIC DNA]</scope>
    <source>
        <strain evidence="3">Kingella_eburonensis</strain>
    </source>
</reference>